<dbReference type="AlphaFoldDB" id="A0A4R1KU86"/>
<feature type="domain" description="Phage neck terminator protein gp12-like" evidence="1">
    <location>
        <begin position="20"/>
        <end position="127"/>
    </location>
</feature>
<proteinExistence type="predicted"/>
<dbReference type="Pfam" id="PF23961">
    <property type="entry name" value="Phage_tail_terminator_9"/>
    <property type="match status" value="1"/>
</dbReference>
<evidence type="ECO:0000313" key="3">
    <source>
        <dbReference type="Proteomes" id="UP000295496"/>
    </source>
</evidence>
<comment type="caution">
    <text evidence="2">The sequence shown here is derived from an EMBL/GenBank/DDBJ whole genome shotgun (WGS) entry which is preliminary data.</text>
</comment>
<organism evidence="2 3">
    <name type="scientific">Lonepinella koalarum</name>
    <dbReference type="NCBI Taxonomy" id="53417"/>
    <lineage>
        <taxon>Bacteria</taxon>
        <taxon>Pseudomonadati</taxon>
        <taxon>Pseudomonadota</taxon>
        <taxon>Gammaproteobacteria</taxon>
        <taxon>Pasteurellales</taxon>
        <taxon>Pasteurellaceae</taxon>
        <taxon>Lonepinella</taxon>
    </lineage>
</organism>
<reference evidence="2 3" key="1">
    <citation type="submission" date="2019-03" db="EMBL/GenBank/DDBJ databases">
        <title>Genomic Encyclopedia of Type Strains, Phase IV (KMG-IV): sequencing the most valuable type-strain genomes for metagenomic binning, comparative biology and taxonomic classification.</title>
        <authorList>
            <person name="Goeker M."/>
        </authorList>
    </citation>
    <scope>NUCLEOTIDE SEQUENCE [LARGE SCALE GENOMIC DNA]</scope>
    <source>
        <strain evidence="2 3">DSM 10053</strain>
    </source>
</reference>
<evidence type="ECO:0000313" key="2">
    <source>
        <dbReference type="EMBL" id="TCK68103.1"/>
    </source>
</evidence>
<evidence type="ECO:0000259" key="1">
    <source>
        <dbReference type="Pfam" id="PF23961"/>
    </source>
</evidence>
<dbReference type="EMBL" id="SMGJ01000006">
    <property type="protein sequence ID" value="TCK68103.1"/>
    <property type="molecule type" value="Genomic_DNA"/>
</dbReference>
<dbReference type="RefSeq" id="WP_135107932.1">
    <property type="nucleotide sequence ID" value="NZ_CP170642.1"/>
</dbReference>
<gene>
    <name evidence="2" type="ORF">EV692_1802</name>
</gene>
<accession>A0A4R1KU86</accession>
<protein>
    <recommendedName>
        <fullName evidence="1">Phage neck terminator protein gp12-like domain-containing protein</fullName>
    </recommendedName>
</protein>
<dbReference type="NCBIfam" id="NF047498">
    <property type="entry name" value="LIC_12616_fam"/>
    <property type="match status" value="1"/>
</dbReference>
<dbReference type="InterPro" id="IPR057087">
    <property type="entry name" value="Gp12-like"/>
</dbReference>
<sequence>MSLPDELVFSGRKHQVDKLNAFVTVDLTTSQEIGTSRREFDGDNETETIYTACQSLVSISAYGENAIALMLKLRTLLQSSSCLDAFRAENWGLLSCSDVRNLSATVAYDYEERGQMDLTITHEHSVIALLFRTQAVDIHPNSQSISINKETKR</sequence>
<dbReference type="Proteomes" id="UP000295496">
    <property type="component" value="Unassembled WGS sequence"/>
</dbReference>
<keyword evidence="3" id="KW-1185">Reference proteome</keyword>
<name>A0A4R1KU86_9PAST</name>